<evidence type="ECO:0000256" key="1">
    <source>
        <dbReference type="SAM" id="MobiDB-lite"/>
    </source>
</evidence>
<organism evidence="2">
    <name type="scientific">Panicum hallii</name>
    <dbReference type="NCBI Taxonomy" id="206008"/>
    <lineage>
        <taxon>Eukaryota</taxon>
        <taxon>Viridiplantae</taxon>
        <taxon>Streptophyta</taxon>
        <taxon>Embryophyta</taxon>
        <taxon>Tracheophyta</taxon>
        <taxon>Spermatophyta</taxon>
        <taxon>Magnoliopsida</taxon>
        <taxon>Liliopsida</taxon>
        <taxon>Poales</taxon>
        <taxon>Poaceae</taxon>
        <taxon>PACMAD clade</taxon>
        <taxon>Panicoideae</taxon>
        <taxon>Panicodae</taxon>
        <taxon>Paniceae</taxon>
        <taxon>Panicinae</taxon>
        <taxon>Panicum</taxon>
        <taxon>Panicum sect. Panicum</taxon>
    </lineage>
</organism>
<dbReference type="Proteomes" id="UP000243499">
    <property type="component" value="Chromosome 9"/>
</dbReference>
<feature type="region of interest" description="Disordered" evidence="1">
    <location>
        <begin position="20"/>
        <end position="46"/>
    </location>
</feature>
<sequence>MLSTVAISPNDSPPRFVCSHTTTAPMDMLGRASRSPCRGSPPPPPPQVVAKLNVASREERAHSLARSRSSLRFSTAPSVWGWWTLWMEEVQGAFSADGRLTFPSSLPSLPLDATPAPCLLPRESASSTAADP</sequence>
<dbReference type="EMBL" id="CM008054">
    <property type="protein sequence ID" value="PVH33178.1"/>
    <property type="molecule type" value="Genomic_DNA"/>
</dbReference>
<dbReference type="AlphaFoldDB" id="A0A2T8I679"/>
<reference evidence="2" key="1">
    <citation type="submission" date="2018-04" db="EMBL/GenBank/DDBJ databases">
        <title>WGS assembly of Panicum hallii.</title>
        <authorList>
            <person name="Lovell J."/>
            <person name="Jenkins J."/>
            <person name="Lowry D."/>
            <person name="Mamidi S."/>
            <person name="Sreedasyam A."/>
            <person name="Weng X."/>
            <person name="Barry K."/>
            <person name="Bonette J."/>
            <person name="Campitelli B."/>
            <person name="Daum C."/>
            <person name="Gordon S."/>
            <person name="Gould B."/>
            <person name="Lipzen A."/>
            <person name="Macqueen A."/>
            <person name="Palacio-Mejia J."/>
            <person name="Plott C."/>
            <person name="Shakirov E."/>
            <person name="Shu S."/>
            <person name="Yoshinaga Y."/>
            <person name="Zane M."/>
            <person name="Rokhsar D."/>
            <person name="Grimwood J."/>
            <person name="Schmutz J."/>
            <person name="Juenger T."/>
        </authorList>
    </citation>
    <scope>NUCLEOTIDE SEQUENCE [LARGE SCALE GENOMIC DNA]</scope>
    <source>
        <strain evidence="2">FIL2</strain>
    </source>
</reference>
<dbReference type="Gramene" id="PVH33178">
    <property type="protein sequence ID" value="PVH33178"/>
    <property type="gene ID" value="PAHAL_9G587500"/>
</dbReference>
<name>A0A2T8I679_9POAL</name>
<protein>
    <submittedName>
        <fullName evidence="2">Uncharacterized protein</fullName>
    </submittedName>
</protein>
<accession>A0A2T8I679</accession>
<evidence type="ECO:0000313" key="2">
    <source>
        <dbReference type="EMBL" id="PVH33178.1"/>
    </source>
</evidence>
<gene>
    <name evidence="2" type="ORF">PAHAL_9G587500</name>
</gene>
<proteinExistence type="predicted"/>